<feature type="compositionally biased region" description="Polar residues" evidence="1">
    <location>
        <begin position="7"/>
        <end position="21"/>
    </location>
</feature>
<dbReference type="Proteomes" id="UP000822688">
    <property type="component" value="Chromosome V"/>
</dbReference>
<comment type="caution">
    <text evidence="2">The sequence shown here is derived from an EMBL/GenBank/DDBJ whole genome shotgun (WGS) entry which is preliminary data.</text>
</comment>
<feature type="region of interest" description="Disordered" evidence="1">
    <location>
        <begin position="124"/>
        <end position="150"/>
    </location>
</feature>
<proteinExistence type="predicted"/>
<protein>
    <submittedName>
        <fullName evidence="2">Uncharacterized protein</fullName>
    </submittedName>
</protein>
<keyword evidence="3" id="KW-1185">Reference proteome</keyword>
<feature type="compositionally biased region" description="Polar residues" evidence="1">
    <location>
        <begin position="139"/>
        <end position="150"/>
    </location>
</feature>
<organism evidence="2 3">
    <name type="scientific">Ceratodon purpureus</name>
    <name type="common">Fire moss</name>
    <name type="synonym">Dicranum purpureum</name>
    <dbReference type="NCBI Taxonomy" id="3225"/>
    <lineage>
        <taxon>Eukaryota</taxon>
        <taxon>Viridiplantae</taxon>
        <taxon>Streptophyta</taxon>
        <taxon>Embryophyta</taxon>
        <taxon>Bryophyta</taxon>
        <taxon>Bryophytina</taxon>
        <taxon>Bryopsida</taxon>
        <taxon>Dicranidae</taxon>
        <taxon>Pseudoditrichales</taxon>
        <taxon>Ditrichaceae</taxon>
        <taxon>Ceratodon</taxon>
    </lineage>
</organism>
<evidence type="ECO:0000313" key="2">
    <source>
        <dbReference type="EMBL" id="KAG0572479.1"/>
    </source>
</evidence>
<dbReference type="EMBL" id="CM026426">
    <property type="protein sequence ID" value="KAG0572479.1"/>
    <property type="molecule type" value="Genomic_DNA"/>
</dbReference>
<sequence>MRLVDSSAPQPSRTTHRSLQNHENVHVARGGSEIGIQARREEANYPAESVCPADPLLQRDSFNEGIDLVITNVDRGAESHPSWMSVDTILLTPNRRNNLHLRQVLSADMIVVSTDVTDHSLATGSVNGSASQPEIAIPKSNSNVTTGEQS</sequence>
<evidence type="ECO:0000256" key="1">
    <source>
        <dbReference type="SAM" id="MobiDB-lite"/>
    </source>
</evidence>
<dbReference type="AlphaFoldDB" id="A0A8T0HNV8"/>
<gene>
    <name evidence="2" type="ORF">KC19_VG098500</name>
</gene>
<evidence type="ECO:0000313" key="3">
    <source>
        <dbReference type="Proteomes" id="UP000822688"/>
    </source>
</evidence>
<name>A0A8T0HNV8_CERPU</name>
<accession>A0A8T0HNV8</accession>
<reference evidence="2" key="1">
    <citation type="submission" date="2020-06" db="EMBL/GenBank/DDBJ databases">
        <title>WGS assembly of Ceratodon purpureus strain R40.</title>
        <authorList>
            <person name="Carey S.B."/>
            <person name="Jenkins J."/>
            <person name="Shu S."/>
            <person name="Lovell J.T."/>
            <person name="Sreedasyam A."/>
            <person name="Maumus F."/>
            <person name="Tiley G.P."/>
            <person name="Fernandez-Pozo N."/>
            <person name="Barry K."/>
            <person name="Chen C."/>
            <person name="Wang M."/>
            <person name="Lipzen A."/>
            <person name="Daum C."/>
            <person name="Saski C.A."/>
            <person name="Payton A.C."/>
            <person name="Mcbreen J.C."/>
            <person name="Conrad R.E."/>
            <person name="Kollar L.M."/>
            <person name="Olsson S."/>
            <person name="Huttunen S."/>
            <person name="Landis J.B."/>
            <person name="Wickett N.J."/>
            <person name="Johnson M.G."/>
            <person name="Rensing S.A."/>
            <person name="Grimwood J."/>
            <person name="Schmutz J."/>
            <person name="Mcdaniel S.F."/>
        </authorList>
    </citation>
    <scope>NUCLEOTIDE SEQUENCE</scope>
    <source>
        <strain evidence="2">R40</strain>
    </source>
</reference>
<feature type="region of interest" description="Disordered" evidence="1">
    <location>
        <begin position="1"/>
        <end position="21"/>
    </location>
</feature>